<comment type="caution">
    <text evidence="3">The sequence shown here is derived from an EMBL/GenBank/DDBJ whole genome shotgun (WGS) entry which is preliminary data.</text>
</comment>
<feature type="region of interest" description="Disordered" evidence="1">
    <location>
        <begin position="525"/>
        <end position="549"/>
    </location>
</feature>
<keyword evidence="3" id="KW-0378">Hydrolase</keyword>
<accession>A0A098S6D3</accession>
<feature type="compositionally biased region" description="Gly residues" evidence="1">
    <location>
        <begin position="538"/>
        <end position="549"/>
    </location>
</feature>
<protein>
    <submittedName>
        <fullName evidence="3">Glycosyl hydrolase</fullName>
    </submittedName>
</protein>
<gene>
    <name evidence="3" type="ORF">IX84_14260</name>
</gene>
<dbReference type="InterPro" id="IPR015943">
    <property type="entry name" value="WD40/YVTN_repeat-like_dom_sf"/>
</dbReference>
<dbReference type="PANTHER" id="PTHR43739">
    <property type="entry name" value="XYLOGLUCANASE (EUROFUNG)"/>
    <property type="match status" value="1"/>
</dbReference>
<dbReference type="Proteomes" id="UP000029736">
    <property type="component" value="Unassembled WGS sequence"/>
</dbReference>
<dbReference type="SUPFAM" id="SSF110296">
    <property type="entry name" value="Oligoxyloglucan reducing end-specific cellobiohydrolase"/>
    <property type="match status" value="3"/>
</dbReference>
<dbReference type="InterPro" id="IPR052025">
    <property type="entry name" value="Xyloglucanase_GH74"/>
</dbReference>
<evidence type="ECO:0000313" key="4">
    <source>
        <dbReference type="Proteomes" id="UP000029736"/>
    </source>
</evidence>
<keyword evidence="4" id="KW-1185">Reference proteome</keyword>
<dbReference type="PANTHER" id="PTHR43739:SF5">
    <property type="entry name" value="EXO-ALPHA-SIALIDASE"/>
    <property type="match status" value="1"/>
</dbReference>
<name>A0A098S6D3_9BACT</name>
<evidence type="ECO:0000313" key="3">
    <source>
        <dbReference type="EMBL" id="KGE87690.1"/>
    </source>
</evidence>
<dbReference type="CDD" id="cd15482">
    <property type="entry name" value="Sialidase_non-viral"/>
    <property type="match status" value="2"/>
</dbReference>
<dbReference type="Gene3D" id="2.130.10.10">
    <property type="entry name" value="YVTN repeat-like/Quinoprotein amine dehydrogenase"/>
    <property type="match status" value="4"/>
</dbReference>
<dbReference type="GO" id="GO:0010411">
    <property type="term" value="P:xyloglucan metabolic process"/>
    <property type="evidence" value="ECO:0007669"/>
    <property type="project" value="TreeGrafter"/>
</dbReference>
<keyword evidence="2" id="KW-0732">Signal</keyword>
<dbReference type="AlphaFoldDB" id="A0A098S6D3"/>
<feature type="signal peptide" evidence="2">
    <location>
        <begin position="1"/>
        <end position="19"/>
    </location>
</feature>
<evidence type="ECO:0000256" key="1">
    <source>
        <dbReference type="SAM" id="MobiDB-lite"/>
    </source>
</evidence>
<dbReference type="GO" id="GO:0016787">
    <property type="term" value="F:hydrolase activity"/>
    <property type="evidence" value="ECO:0007669"/>
    <property type="project" value="UniProtKB-KW"/>
</dbReference>
<proteinExistence type="predicted"/>
<sequence length="1041" mass="115751">MKQFLVWATLIFLSAQALAQPQQLVRQKLLEGLSWRNIGPYRGGRCVAVAGVPSYPLRFYMGTTGGGIWKTEDAGQSWDNCSDGFFNTGSIGAIAVAPSDHNTIYAGTGEHPVRGVMTSAGDGVYKSQDGGRSWQYLGLRYARHISAIVVHPRYPDIVYVAVQGAVHGPSETRGVYRSMDGGMSWQKTLFINETTGAASLSIDPSNPRILYAGMWDHLRSPWSIRSGGEGSGLYRSTDGGLNWEKLGEGLPEEMGKVGVCVAPSNPAKVYAVIEAENGGVYRSEDRGEHWELVNNQRVTVARAWYYTKITVDPTDEETVYVLNAPLLKSNNGGKDFTSISNPHTDQHSLWINPRNPEIMVLGNDGGATVTLNGGKTWSSQYNQPTAQLYRIATDNRFPYYIYSGQQDNTTIAIPSRTADAGITDRHWYPVAGGESAFIALDPDNPKRVYGGSYQGNLSVYDQETKLTNDIMAYPALRLGKAPKDMKYRFNWNAPLLVQPKKPNVLLHGANVVLRSEDGGLSWTEISPDLTRNEPEKQGQGGGPYTNEGAGGENYNTLSYLAYSPHEAEVIWAGSDDGLLHLTTDDGENWVDVTPPNLGEAYINCIEVSPHDPDRVYVVAMKYKFNNFEPLVYLSEDKGATWRKITRGIDAEHFIRVVREDPVRPGLLYGGSERGFYISFDNGLRWQSFQLNLPVCPITDLKVQGNDLIAATSGRSFWILDGLSPLRQIEDNIIQRAHLFGPEPAIRYLADLPDEPVYGLGENPLNGMQIAYYLPEALDSFRLQLEVLDAFGNTLRTFTNEAPETADSYEGGPKPEPTLPACRGLNVFHWDLRREPMPGVPNVFILGDYKGSLVPPGQYSIRLTTPYGVLKSDAVLQADPRLKAPQEAYLAQQELLLSIESAVREVHQSIQHMRNVKQQVKQLHANLKQIDCTQEILDAGEHLINRITAWEDNLIQPKQETHQDVINYPNRLSAELMDLKARIDHPKPVVTKGALLRLEHLLQQWAGMKKEMRKITKDDISAFNELYKTYQIPAIMLPLGAE</sequence>
<feature type="chain" id="PRO_5001939928" evidence="2">
    <location>
        <begin position="20"/>
        <end position="1041"/>
    </location>
</feature>
<reference evidence="3 4" key="1">
    <citation type="journal article" date="2014" name="Int. J. Syst. Evol. Microbiol.">
        <title>Phaeodactylibacter xiamenensis gen. nov., sp. nov., a member of the family Saprospiraceae isolated from the marine alga Phaeodactylum tricornutum.</title>
        <authorList>
            <person name="Chen Z.Jr."/>
            <person name="Lei X."/>
            <person name="Lai Q."/>
            <person name="Li Y."/>
            <person name="Zhang B."/>
            <person name="Zhang J."/>
            <person name="Zhang H."/>
            <person name="Yang L."/>
            <person name="Zheng W."/>
            <person name="Tian Y."/>
            <person name="Yu Z."/>
            <person name="Xu H.Jr."/>
            <person name="Zheng T."/>
        </authorList>
    </citation>
    <scope>NUCLEOTIDE SEQUENCE [LARGE SCALE GENOMIC DNA]</scope>
    <source>
        <strain evidence="3 4">KD52</strain>
    </source>
</reference>
<dbReference type="RefSeq" id="WP_044221558.1">
    <property type="nucleotide sequence ID" value="NZ_JBKAGJ010000029.1"/>
</dbReference>
<dbReference type="STRING" id="1524460.IX84_14260"/>
<dbReference type="OrthoDB" id="9757809at2"/>
<organism evidence="3 4">
    <name type="scientific">Phaeodactylibacter xiamenensis</name>
    <dbReference type="NCBI Taxonomy" id="1524460"/>
    <lineage>
        <taxon>Bacteria</taxon>
        <taxon>Pseudomonadati</taxon>
        <taxon>Bacteroidota</taxon>
        <taxon>Saprospiria</taxon>
        <taxon>Saprospirales</taxon>
        <taxon>Haliscomenobacteraceae</taxon>
        <taxon>Phaeodactylibacter</taxon>
    </lineage>
</organism>
<evidence type="ECO:0000256" key="2">
    <source>
        <dbReference type="SAM" id="SignalP"/>
    </source>
</evidence>
<dbReference type="EMBL" id="JPOS01000034">
    <property type="protein sequence ID" value="KGE87690.1"/>
    <property type="molecule type" value="Genomic_DNA"/>
</dbReference>